<accession>A0A8K0TA59</accession>
<dbReference type="OrthoDB" id="10635212at2759"/>
<evidence type="ECO:0000313" key="2">
    <source>
        <dbReference type="EMBL" id="KAH7357839.1"/>
    </source>
</evidence>
<dbReference type="AlphaFoldDB" id="A0A8K0TA59"/>
<evidence type="ECO:0000313" key="3">
    <source>
        <dbReference type="Proteomes" id="UP000813385"/>
    </source>
</evidence>
<comment type="caution">
    <text evidence="2">The sequence shown here is derived from an EMBL/GenBank/DDBJ whole genome shotgun (WGS) entry which is preliminary data.</text>
</comment>
<reference evidence="2" key="1">
    <citation type="journal article" date="2021" name="Nat. Commun.">
        <title>Genetic determinants of endophytism in the Arabidopsis root mycobiome.</title>
        <authorList>
            <person name="Mesny F."/>
            <person name="Miyauchi S."/>
            <person name="Thiergart T."/>
            <person name="Pickel B."/>
            <person name="Atanasova L."/>
            <person name="Karlsson M."/>
            <person name="Huettel B."/>
            <person name="Barry K.W."/>
            <person name="Haridas S."/>
            <person name="Chen C."/>
            <person name="Bauer D."/>
            <person name="Andreopoulos W."/>
            <person name="Pangilinan J."/>
            <person name="LaButti K."/>
            <person name="Riley R."/>
            <person name="Lipzen A."/>
            <person name="Clum A."/>
            <person name="Drula E."/>
            <person name="Henrissat B."/>
            <person name="Kohler A."/>
            <person name="Grigoriev I.V."/>
            <person name="Martin F.M."/>
            <person name="Hacquard S."/>
        </authorList>
    </citation>
    <scope>NUCLEOTIDE SEQUENCE</scope>
    <source>
        <strain evidence="2">MPI-CAGE-AT-0016</strain>
    </source>
</reference>
<evidence type="ECO:0000256" key="1">
    <source>
        <dbReference type="SAM" id="MobiDB-lite"/>
    </source>
</evidence>
<keyword evidence="3" id="KW-1185">Reference proteome</keyword>
<dbReference type="EMBL" id="JAGPXD010000004">
    <property type="protein sequence ID" value="KAH7357839.1"/>
    <property type="molecule type" value="Genomic_DNA"/>
</dbReference>
<feature type="region of interest" description="Disordered" evidence="1">
    <location>
        <begin position="250"/>
        <end position="273"/>
    </location>
</feature>
<proteinExistence type="predicted"/>
<name>A0A8K0TA59_9PEZI</name>
<sequence>MADDGIFELPSTKPFQSASPDLEDSVVRRADQCVVKNPPARGKLPHLTPDSCGACNTGISKPGPTFGVYFRRDVGKVSLRRILRVTLAVLLAAGDATLCLVDLGGVLAYVLQLLPVPAVVQPDVALNNGRGAWVAAGLSDDLDDLLDLVGMQDFRHLGRLGSRAATVLEVSTVDASPRASRFTTDCYTTRCTERVACNAVATTTNTRTTSGCPSLPEYQPWYNGNEDAIPTPGDPGWGGFVAATGTYVDPALITPPTDPEEPPAEPEKSVPVPPDGRRPFFAVAYWEEGDKGQYHGFDVYGGPNLNLAWSDMCEFEKVGAVWKYPGDPMIPPGTIRDIPVHKDLCTYTNAKGMTCNKWKDLMCQS</sequence>
<organism evidence="2 3">
    <name type="scientific">Plectosphaerella cucumerina</name>
    <dbReference type="NCBI Taxonomy" id="40658"/>
    <lineage>
        <taxon>Eukaryota</taxon>
        <taxon>Fungi</taxon>
        <taxon>Dikarya</taxon>
        <taxon>Ascomycota</taxon>
        <taxon>Pezizomycotina</taxon>
        <taxon>Sordariomycetes</taxon>
        <taxon>Hypocreomycetidae</taxon>
        <taxon>Glomerellales</taxon>
        <taxon>Plectosphaerellaceae</taxon>
        <taxon>Plectosphaerella</taxon>
    </lineage>
</organism>
<feature type="region of interest" description="Disordered" evidence="1">
    <location>
        <begin position="1"/>
        <end position="23"/>
    </location>
</feature>
<gene>
    <name evidence="2" type="ORF">B0T11DRAFT_319074</name>
</gene>
<protein>
    <submittedName>
        <fullName evidence="2">Uncharacterized protein</fullName>
    </submittedName>
</protein>
<dbReference type="Proteomes" id="UP000813385">
    <property type="component" value="Unassembled WGS sequence"/>
</dbReference>